<reference evidence="2 3" key="2">
    <citation type="submission" date="2018-11" db="EMBL/GenBank/DDBJ databases">
        <authorList>
            <consortium name="Pathogen Informatics"/>
        </authorList>
    </citation>
    <scope>NUCLEOTIDE SEQUENCE [LARGE SCALE GENOMIC DNA]</scope>
    <source>
        <strain evidence="2">Dakar</strain>
        <strain evidence="3">Dakar, Senegal</strain>
    </source>
</reference>
<accession>A0A183KQ34</accession>
<gene>
    <name evidence="2" type="ORF">SCUD_LOCUS17168</name>
</gene>
<feature type="coiled-coil region" evidence="1">
    <location>
        <begin position="69"/>
        <end position="145"/>
    </location>
</feature>
<keyword evidence="1" id="KW-0175">Coiled coil</keyword>
<keyword evidence="3" id="KW-1185">Reference proteome</keyword>
<evidence type="ECO:0000313" key="2">
    <source>
        <dbReference type="EMBL" id="VDP62992.1"/>
    </source>
</evidence>
<dbReference type="WBParaSite" id="SCUD_0001717101-mRNA-1">
    <property type="protein sequence ID" value="SCUD_0001717101-mRNA-1"/>
    <property type="gene ID" value="SCUD_0001717101"/>
</dbReference>
<evidence type="ECO:0000313" key="3">
    <source>
        <dbReference type="Proteomes" id="UP000279833"/>
    </source>
</evidence>
<protein>
    <submittedName>
        <fullName evidence="2 4">Uncharacterized protein</fullName>
    </submittedName>
</protein>
<evidence type="ECO:0000256" key="1">
    <source>
        <dbReference type="SAM" id="Coils"/>
    </source>
</evidence>
<evidence type="ECO:0000313" key="4">
    <source>
        <dbReference type="WBParaSite" id="SCUD_0001717101-mRNA-1"/>
    </source>
</evidence>
<sequence>MYEYKIRLLQSREKVQEKNARINAEAALSAHKLCDYYRERLELAEYESGKLRMLQMESIANIHHYKKQISCGAEQLEKFNDEIAQLKEQLEVKCKSHEESELKVETLQNKLKASREQIRSMDLTIDDYRNQLNQAQNQIQAQIAQVCFSTNNTMCLSFFPHR</sequence>
<proteinExistence type="predicted"/>
<name>A0A183KQ34_9TREM</name>
<dbReference type="Proteomes" id="UP000279833">
    <property type="component" value="Unassembled WGS sequence"/>
</dbReference>
<dbReference type="AlphaFoldDB" id="A0A183KQ34"/>
<reference evidence="4" key="1">
    <citation type="submission" date="2016-06" db="UniProtKB">
        <authorList>
            <consortium name="WormBaseParasite"/>
        </authorList>
    </citation>
    <scope>IDENTIFICATION</scope>
</reference>
<organism evidence="4">
    <name type="scientific">Schistosoma curassoni</name>
    <dbReference type="NCBI Taxonomy" id="6186"/>
    <lineage>
        <taxon>Eukaryota</taxon>
        <taxon>Metazoa</taxon>
        <taxon>Spiralia</taxon>
        <taxon>Lophotrochozoa</taxon>
        <taxon>Platyhelminthes</taxon>
        <taxon>Trematoda</taxon>
        <taxon>Digenea</taxon>
        <taxon>Strigeidida</taxon>
        <taxon>Schistosomatoidea</taxon>
        <taxon>Schistosomatidae</taxon>
        <taxon>Schistosoma</taxon>
    </lineage>
</organism>
<dbReference type="EMBL" id="UZAK01039449">
    <property type="protein sequence ID" value="VDP62992.1"/>
    <property type="molecule type" value="Genomic_DNA"/>
</dbReference>
<dbReference type="STRING" id="6186.A0A183KQ34"/>